<name>A0A9E4DSB3_9ENTE</name>
<reference evidence="1" key="2">
    <citation type="submission" date="2021-11" db="EMBL/GenBank/DDBJ databases">
        <authorList>
            <person name="Gilroy R."/>
        </authorList>
    </citation>
    <scope>NUCLEOTIDE SEQUENCE</scope>
    <source>
        <strain evidence="1">150</strain>
    </source>
</reference>
<evidence type="ECO:0000313" key="2">
    <source>
        <dbReference type="Proteomes" id="UP000813384"/>
    </source>
</evidence>
<dbReference type="EMBL" id="JAJJVO010000126">
    <property type="protein sequence ID" value="MCC9274319.1"/>
    <property type="molecule type" value="Genomic_DNA"/>
</dbReference>
<sequence>MTHLQGKMDCSLWQKQATTWFLHSTYQRTFNLTNQHHQELALVAPIDFPCLPGGIYLPYPIFDEVFGAIQQLQKVTLHENQLVFYLDQKKVTVTMGETFDSRLQIHASILPSECLFLQKIQENNEMTGFDYPLSAFSSAKTFPFRQEIQGLFSNELTDKQQSLTYLVGRGRGLTPSGDDFLLGWLLIQQLKQDNLENNELIMQKAQSPNYTTDVSRHYLRQAATGCYSQALLNLAKALVEPTNEQVMAQRIAEIVAHGHSSGADTLAGIAATLIEMRRKK</sequence>
<reference evidence="1" key="1">
    <citation type="journal article" date="2021" name="PeerJ">
        <title>Extensive microbial diversity within the chicken gut microbiome revealed by metagenomics and culture.</title>
        <authorList>
            <person name="Gilroy R."/>
            <person name="Ravi A."/>
            <person name="Getino M."/>
            <person name="Pursley I."/>
            <person name="Horton D.L."/>
            <person name="Alikhan N.F."/>
            <person name="Baker D."/>
            <person name="Gharbi K."/>
            <person name="Hall N."/>
            <person name="Watson M."/>
            <person name="Adriaenssens E.M."/>
            <person name="Foster-Nyarko E."/>
            <person name="Jarju S."/>
            <person name="Secka A."/>
            <person name="Antonio M."/>
            <person name="Oren A."/>
            <person name="Chaudhuri R.R."/>
            <person name="La Ragione R."/>
            <person name="Hildebrand F."/>
            <person name="Pallen M.J."/>
        </authorList>
    </citation>
    <scope>NUCLEOTIDE SEQUENCE</scope>
    <source>
        <strain evidence="1">150</strain>
    </source>
</reference>
<comment type="caution">
    <text evidence="1">The sequence shown here is derived from an EMBL/GenBank/DDBJ whole genome shotgun (WGS) entry which is preliminary data.</text>
</comment>
<gene>
    <name evidence="1" type="ORF">K8V42_08540</name>
</gene>
<protein>
    <submittedName>
        <fullName evidence="1">DUF2877 domain-containing protein</fullName>
    </submittedName>
</protein>
<dbReference type="Proteomes" id="UP000813384">
    <property type="component" value="Unassembled WGS sequence"/>
</dbReference>
<dbReference type="AlphaFoldDB" id="A0A9E4DSB3"/>
<proteinExistence type="predicted"/>
<dbReference type="Pfam" id="PF11392">
    <property type="entry name" value="AllH"/>
    <property type="match status" value="1"/>
</dbReference>
<evidence type="ECO:0000313" key="1">
    <source>
        <dbReference type="EMBL" id="MCC9274319.1"/>
    </source>
</evidence>
<organism evidence="1 2">
    <name type="scientific">Enterococcus aquimarinus</name>
    <dbReference type="NCBI Taxonomy" id="328396"/>
    <lineage>
        <taxon>Bacteria</taxon>
        <taxon>Bacillati</taxon>
        <taxon>Bacillota</taxon>
        <taxon>Bacilli</taxon>
        <taxon>Lactobacillales</taxon>
        <taxon>Enterococcaceae</taxon>
        <taxon>Enterococcus</taxon>
    </lineage>
</organism>
<dbReference type="InterPro" id="IPR021530">
    <property type="entry name" value="AllH-like"/>
</dbReference>
<accession>A0A9E4DSB3</accession>